<feature type="binding site" evidence="3">
    <location>
        <position position="298"/>
    </location>
    <ligand>
        <name>Mg(2+)</name>
        <dbReference type="ChEBI" id="CHEBI:18420"/>
        <label>1</label>
    </ligand>
</feature>
<evidence type="ECO:0000256" key="2">
    <source>
        <dbReference type="ARBA" id="ARBA00022801"/>
    </source>
</evidence>
<dbReference type="RefSeq" id="WP_124328513.1">
    <property type="nucleotide sequence ID" value="NZ_BEXT01000001.1"/>
</dbReference>
<dbReference type="InterPro" id="IPR050792">
    <property type="entry name" value="ADP-ribosylglycohydrolase"/>
</dbReference>
<dbReference type="OrthoDB" id="9806482at2"/>
<feature type="binding site" evidence="3">
    <location>
        <position position="58"/>
    </location>
    <ligand>
        <name>Mg(2+)</name>
        <dbReference type="ChEBI" id="CHEBI:18420"/>
        <label>1</label>
    </ligand>
</feature>
<sequence length="353" mass="37225">MRKRTLNHIRGCLAGGAVGDALGAPVEFMSLKEIRDQFGPDGISEYAPAYGRKGAITDDTQMTLFTAEGLILSRVRADKKISTSLVEFVYQAYLRWLSTQEQTEKDHMIQQYGVCTMVDGILITRPELFSIRAPGNSCLSALKSGHMGTVETPANSSKGCGGVMRIAPVGYFLPPDQVFDAACAIAAITHGHPTGYLTAGCLAQIISGVSHGATLPEAIRYAVQMLKTKSGHEETLAAIQAALRALKTAPVSPETVETLGAGWIAEEALAIGLYSALASGGDFGKGLRLAVNHSGDSDSTGAITGNLLGAVLGLEAIPEKYLTGLELLDTIEELAEDLFNRMADGGKQPGAEQ</sequence>
<dbReference type="Pfam" id="PF03747">
    <property type="entry name" value="ADP_ribosyl_GH"/>
    <property type="match status" value="1"/>
</dbReference>
<keyword evidence="2 4" id="KW-0378">Hydrolase</keyword>
<dbReference type="GO" id="GO:0046872">
    <property type="term" value="F:metal ion binding"/>
    <property type="evidence" value="ECO:0007669"/>
    <property type="project" value="UniProtKB-KW"/>
</dbReference>
<dbReference type="SUPFAM" id="SSF101478">
    <property type="entry name" value="ADP-ribosylglycohydrolase"/>
    <property type="match status" value="1"/>
</dbReference>
<name>A0A401FW49_9BACT</name>
<reference evidence="5" key="2">
    <citation type="submission" date="2019-01" db="EMBL/GenBank/DDBJ databases">
        <title>Genome sequence of Desulfonema ishimotonii strain Tokyo 01.</title>
        <authorList>
            <person name="Fukui M."/>
        </authorList>
    </citation>
    <scope>NUCLEOTIDE SEQUENCE [LARGE SCALE GENOMIC DNA]</scope>
    <source>
        <strain evidence="5">Tokyo 01</strain>
    </source>
</reference>
<feature type="binding site" evidence="3">
    <location>
        <position position="299"/>
    </location>
    <ligand>
        <name>Mg(2+)</name>
        <dbReference type="ChEBI" id="CHEBI:18420"/>
        <label>1</label>
    </ligand>
</feature>
<keyword evidence="3" id="KW-0460">Magnesium</keyword>
<keyword evidence="5" id="KW-1185">Reference proteome</keyword>
<keyword evidence="3" id="KW-0479">Metal-binding</keyword>
<evidence type="ECO:0000256" key="3">
    <source>
        <dbReference type="PIRSR" id="PIRSR605502-1"/>
    </source>
</evidence>
<dbReference type="EMBL" id="BEXT01000001">
    <property type="protein sequence ID" value="GBC61197.1"/>
    <property type="molecule type" value="Genomic_DNA"/>
</dbReference>
<feature type="binding site" evidence="3">
    <location>
        <position position="296"/>
    </location>
    <ligand>
        <name>Mg(2+)</name>
        <dbReference type="ChEBI" id="CHEBI:18420"/>
        <label>1</label>
    </ligand>
</feature>
<dbReference type="AlphaFoldDB" id="A0A401FW49"/>
<protein>
    <submittedName>
        <fullName evidence="4">ADP-ribosylglycohydrolase</fullName>
    </submittedName>
</protein>
<dbReference type="PANTHER" id="PTHR16222:SF24">
    <property type="entry name" value="ADP-RIBOSYLHYDROLASE ARH3"/>
    <property type="match status" value="1"/>
</dbReference>
<proteinExistence type="inferred from homology"/>
<dbReference type="GO" id="GO:0016787">
    <property type="term" value="F:hydrolase activity"/>
    <property type="evidence" value="ECO:0007669"/>
    <property type="project" value="UniProtKB-KW"/>
</dbReference>
<dbReference type="PANTHER" id="PTHR16222">
    <property type="entry name" value="ADP-RIBOSYLGLYCOHYDROLASE"/>
    <property type="match status" value="1"/>
</dbReference>
<feature type="binding site" evidence="3">
    <location>
        <position position="59"/>
    </location>
    <ligand>
        <name>Mg(2+)</name>
        <dbReference type="ChEBI" id="CHEBI:18420"/>
        <label>1</label>
    </ligand>
</feature>
<evidence type="ECO:0000256" key="1">
    <source>
        <dbReference type="ARBA" id="ARBA00010702"/>
    </source>
</evidence>
<feature type="binding site" evidence="3">
    <location>
        <position position="57"/>
    </location>
    <ligand>
        <name>Mg(2+)</name>
        <dbReference type="ChEBI" id="CHEBI:18420"/>
        <label>1</label>
    </ligand>
</feature>
<accession>A0A401FW49</accession>
<comment type="cofactor">
    <cofactor evidence="3">
        <name>Mg(2+)</name>
        <dbReference type="ChEBI" id="CHEBI:18420"/>
    </cofactor>
    <text evidence="3">Binds 2 magnesium ions per subunit.</text>
</comment>
<evidence type="ECO:0000313" key="4">
    <source>
        <dbReference type="EMBL" id="GBC61197.1"/>
    </source>
</evidence>
<gene>
    <name evidence="4" type="ORF">DENIS_2157</name>
</gene>
<reference evidence="5" key="1">
    <citation type="submission" date="2017-11" db="EMBL/GenBank/DDBJ databases">
        <authorList>
            <person name="Watanabe M."/>
            <person name="Kojima H."/>
        </authorList>
    </citation>
    <scope>NUCLEOTIDE SEQUENCE [LARGE SCALE GENOMIC DNA]</scope>
    <source>
        <strain evidence="5">Tokyo 01</strain>
    </source>
</reference>
<dbReference type="InterPro" id="IPR005502">
    <property type="entry name" value="Ribosyl_crysJ1"/>
</dbReference>
<organism evidence="4 5">
    <name type="scientific">Desulfonema ishimotonii</name>
    <dbReference type="NCBI Taxonomy" id="45657"/>
    <lineage>
        <taxon>Bacteria</taxon>
        <taxon>Pseudomonadati</taxon>
        <taxon>Thermodesulfobacteriota</taxon>
        <taxon>Desulfobacteria</taxon>
        <taxon>Desulfobacterales</taxon>
        <taxon>Desulfococcaceae</taxon>
        <taxon>Desulfonema</taxon>
    </lineage>
</organism>
<dbReference type="InterPro" id="IPR036705">
    <property type="entry name" value="Ribosyl_crysJ1_sf"/>
</dbReference>
<evidence type="ECO:0000313" key="5">
    <source>
        <dbReference type="Proteomes" id="UP000288096"/>
    </source>
</evidence>
<comment type="caution">
    <text evidence="4">The sequence shown here is derived from an EMBL/GenBank/DDBJ whole genome shotgun (WGS) entry which is preliminary data.</text>
</comment>
<dbReference type="Proteomes" id="UP000288096">
    <property type="component" value="Unassembled WGS sequence"/>
</dbReference>
<dbReference type="Gene3D" id="1.10.4080.10">
    <property type="entry name" value="ADP-ribosylation/Crystallin J1"/>
    <property type="match status" value="1"/>
</dbReference>
<comment type="similarity">
    <text evidence="1">Belongs to the ADP-ribosylglycohydrolase family.</text>
</comment>